<gene>
    <name evidence="3" type="ORF">BU200_03990</name>
    <name evidence="4" type="ORF">NCTC12957_01643</name>
</gene>
<feature type="transmembrane region" description="Helical" evidence="1">
    <location>
        <begin position="271"/>
        <end position="291"/>
    </location>
</feature>
<dbReference type="InterPro" id="IPR000917">
    <property type="entry name" value="Sulfatase_N"/>
</dbReference>
<keyword evidence="4" id="KW-0808">Transferase</keyword>
<dbReference type="AlphaFoldDB" id="A0A1Q8EE24"/>
<reference evidence="4 6" key="3">
    <citation type="submission" date="2018-06" db="EMBL/GenBank/DDBJ databases">
        <authorList>
            <consortium name="Pathogen Informatics"/>
            <person name="Doyle S."/>
        </authorList>
    </citation>
    <scope>NUCLEOTIDE SEQUENCE [LARGE SCALE GENOMIC DNA]</scope>
    <source>
        <strain evidence="4 6">NCTC12957</strain>
    </source>
</reference>
<dbReference type="EMBL" id="MSJL01000013">
    <property type="protein sequence ID" value="OLF50051.1"/>
    <property type="molecule type" value="Genomic_DNA"/>
</dbReference>
<evidence type="ECO:0000313" key="3">
    <source>
        <dbReference type="EMBL" id="OLF50051.1"/>
    </source>
</evidence>
<feature type="transmembrane region" description="Helical" evidence="1">
    <location>
        <begin position="7"/>
        <end position="28"/>
    </location>
</feature>
<feature type="transmembrane region" description="Helical" evidence="1">
    <location>
        <begin position="140"/>
        <end position="160"/>
    </location>
</feature>
<evidence type="ECO:0000256" key="1">
    <source>
        <dbReference type="SAM" id="Phobius"/>
    </source>
</evidence>
<accession>A0A1Q8EE24</accession>
<protein>
    <submittedName>
        <fullName evidence="4">Phosphoglycerol transferase</fullName>
    </submittedName>
</protein>
<proteinExistence type="predicted"/>
<dbReference type="InterPro" id="IPR017850">
    <property type="entry name" value="Alkaline_phosphatase_core_sf"/>
</dbReference>
<organism evidence="3 5">
    <name type="scientific">Streptococcus acidominimus</name>
    <dbReference type="NCBI Taxonomy" id="1326"/>
    <lineage>
        <taxon>Bacteria</taxon>
        <taxon>Bacillati</taxon>
        <taxon>Bacillota</taxon>
        <taxon>Bacilli</taxon>
        <taxon>Lactobacillales</taxon>
        <taxon>Streptococcaceae</taxon>
        <taxon>Streptococcus</taxon>
    </lineage>
</organism>
<sequence length="805" mass="92869">MLLKNKWVYFVIYLSFYSLIFYDLNVILGANPPLLSLSIFIIGISFSVRMFLVYYKINWLHLLHIGSLYFLYLVFDYWMKMTFHLNVEAFHWYDFDKNGFIQYNGLIATVVILAICVSYRMFQQYRGKIYCSIQSRNYEILLSQLFTYFIMTGSQMTLIIKENSYLKLYNNQKILNQKHLFIYSLIAYILISVFSYYLVQAGKAIKKKKANFALLLTTSILLAGIFNYTVQAGLTDKGDWFGTYLASGATFFQIMVFTFLFIGIYGVTNRYILGTLINVTLGVIISIVNSVKFSMRHEPFLPADLTWLKEIGTVARFANINIGLVINLFILITAIIIVFSYRFQILSDRLFKSRIQQVTVVLLVVGFFIGMTNAVLHSKELKKSGNIPLLSSIDNLQNLHWLEIYFGLSANSRFQSVSYIWFKQLTRENMEMPSDYSKQEMGKIVEKYRALAEQINNERTSNISDQTVIYILSESFSDPRRLEGIQSTRDILPNISTILNENTSGLMKSDSYGGGTANMEFQALTGLPKYNLSSYVYIMNSELAPNLKVFPSISNHFEDRFVVHLASGNNYSRRSMYSQLGFNTQVFLEEKGKDSTVQNMGAHPSDESTYNKVLNQLSTSKNQFFSVLTMQNHSPWYYYEPEHLIVTGEHFTDIESGNLLSYSRLLYQTDQATKSFLDELSNVDKKITVVFYGDHLPGLYPKTTFEKNPESQFLTDYFIWSNFETPKLDYPLVNSSDFTALLFEQTNAKVSPYYALLTDVLHKASVDKKELDEEGRQIAEDLRLVEYDIVAGKGYLSREFFEIPQ</sequence>
<dbReference type="SUPFAM" id="SSF53649">
    <property type="entry name" value="Alkaline phosphatase-like"/>
    <property type="match status" value="1"/>
</dbReference>
<dbReference type="Proteomes" id="UP000186437">
    <property type="component" value="Unassembled WGS sequence"/>
</dbReference>
<keyword evidence="1" id="KW-0472">Membrane</keyword>
<dbReference type="Pfam" id="PF00884">
    <property type="entry name" value="Sulfatase"/>
    <property type="match status" value="1"/>
</dbReference>
<feature type="transmembrane region" description="Helical" evidence="1">
    <location>
        <begin position="211"/>
        <end position="229"/>
    </location>
</feature>
<dbReference type="GO" id="GO:0016740">
    <property type="term" value="F:transferase activity"/>
    <property type="evidence" value="ECO:0007669"/>
    <property type="project" value="UniProtKB-KW"/>
</dbReference>
<feature type="transmembrane region" description="Helical" evidence="1">
    <location>
        <begin position="355"/>
        <end position="376"/>
    </location>
</feature>
<feature type="transmembrane region" description="Helical" evidence="1">
    <location>
        <begin position="59"/>
        <end position="79"/>
    </location>
</feature>
<dbReference type="Proteomes" id="UP000255213">
    <property type="component" value="Unassembled WGS sequence"/>
</dbReference>
<feature type="domain" description="Sulfatase N-terminal" evidence="2">
    <location>
        <begin position="466"/>
        <end position="747"/>
    </location>
</feature>
<dbReference type="EMBL" id="UHEN01000001">
    <property type="protein sequence ID" value="SUN08055.1"/>
    <property type="molecule type" value="Genomic_DNA"/>
</dbReference>
<feature type="transmembrane region" description="Helical" evidence="1">
    <location>
        <begin position="99"/>
        <end position="119"/>
    </location>
</feature>
<evidence type="ECO:0000313" key="5">
    <source>
        <dbReference type="Proteomes" id="UP000186437"/>
    </source>
</evidence>
<evidence type="ECO:0000259" key="2">
    <source>
        <dbReference type="Pfam" id="PF00884"/>
    </source>
</evidence>
<feature type="transmembrane region" description="Helical" evidence="1">
    <location>
        <begin position="34"/>
        <end position="52"/>
    </location>
</feature>
<evidence type="ECO:0000313" key="4">
    <source>
        <dbReference type="EMBL" id="SUN08055.1"/>
    </source>
</evidence>
<keyword evidence="1" id="KW-1133">Transmembrane helix</keyword>
<dbReference type="CDD" id="cd16015">
    <property type="entry name" value="LTA_synthase"/>
    <property type="match status" value="1"/>
</dbReference>
<feature type="transmembrane region" description="Helical" evidence="1">
    <location>
        <begin position="180"/>
        <end position="199"/>
    </location>
</feature>
<keyword evidence="1" id="KW-0812">Transmembrane</keyword>
<keyword evidence="5" id="KW-1185">Reference proteome</keyword>
<reference evidence="3" key="2">
    <citation type="submission" date="2016-12" db="EMBL/GenBank/DDBJ databases">
        <authorList>
            <person name="Song W.-J."/>
            <person name="Kurnit D.M."/>
        </authorList>
    </citation>
    <scope>NUCLEOTIDE SEQUENCE [LARGE SCALE GENOMIC DNA]</scope>
    <source>
        <strain evidence="3">ATCC 51725</strain>
    </source>
</reference>
<evidence type="ECO:0000313" key="6">
    <source>
        <dbReference type="Proteomes" id="UP000255213"/>
    </source>
</evidence>
<dbReference type="Gene3D" id="3.40.720.10">
    <property type="entry name" value="Alkaline Phosphatase, subunit A"/>
    <property type="match status" value="1"/>
</dbReference>
<reference evidence="5" key="1">
    <citation type="submission" date="2016-12" db="EMBL/GenBank/DDBJ databases">
        <authorList>
            <person name="Gulvik C.A."/>
        </authorList>
    </citation>
    <scope>NUCLEOTIDE SEQUENCE [LARGE SCALE GENOMIC DNA]</scope>
    <source>
        <strain evidence="5">ATCC 51725</strain>
    </source>
</reference>
<dbReference type="OrthoDB" id="243547at2"/>
<feature type="transmembrane region" description="Helical" evidence="1">
    <location>
        <begin position="322"/>
        <end position="343"/>
    </location>
</feature>
<name>A0A1Q8EE24_STRAI</name>
<feature type="transmembrane region" description="Helical" evidence="1">
    <location>
        <begin position="241"/>
        <end position="264"/>
    </location>
</feature>